<dbReference type="PATRIC" id="fig|1177154.3.peg.3556"/>
<protein>
    <submittedName>
        <fullName evidence="3">Uncharacterized protein</fullName>
    </submittedName>
</protein>
<dbReference type="OrthoDB" id="6080853at2"/>
<reference evidence="3 4" key="1">
    <citation type="submission" date="2012-09" db="EMBL/GenBank/DDBJ databases">
        <title>Genome Sequence of alkane-degrading Bacterium Alcanivorax sp. 19-m-6.</title>
        <authorList>
            <person name="Lai Q."/>
            <person name="Shao Z."/>
        </authorList>
    </citation>
    <scope>NUCLEOTIDE SEQUENCE [LARGE SCALE GENOMIC DNA]</scope>
    <source>
        <strain evidence="3 4">19-m-6</strain>
    </source>
</reference>
<sequence length="213" mass="22915">MRVVLLVVAGMGLVIAAGAAWWQGNEPVLEQATSSESVASPEPPGLPGMTEMESAPEPMIEIIGDRHVPVPGDARVAQSNDPSLVPVPSEEAVSALRNSMENGDPRTPPLARSEDLRDMPSAAELADPDLYQQYEQRQNQKVYASFASAATQKISELENMIARAEAEGLPPEQIQEGREKLEGLRNQRDEILQAHPDVAEAIQSESDGTAGQE</sequence>
<accession>A0A095TL46</accession>
<name>A0A095TL46_9GAMM</name>
<feature type="coiled-coil region" evidence="1">
    <location>
        <begin position="147"/>
        <end position="194"/>
    </location>
</feature>
<dbReference type="STRING" id="1177154.Y5S_03547"/>
<dbReference type="AlphaFoldDB" id="A0A095TL46"/>
<keyword evidence="1" id="KW-0175">Coiled coil</keyword>
<organism evidence="3 4">
    <name type="scientific">Alcanivorax nanhaiticus</name>
    <dbReference type="NCBI Taxonomy" id="1177154"/>
    <lineage>
        <taxon>Bacteria</taxon>
        <taxon>Pseudomonadati</taxon>
        <taxon>Pseudomonadota</taxon>
        <taxon>Gammaproteobacteria</taxon>
        <taxon>Oceanospirillales</taxon>
        <taxon>Alcanivoracaceae</taxon>
        <taxon>Alcanivorax</taxon>
    </lineage>
</organism>
<evidence type="ECO:0000256" key="1">
    <source>
        <dbReference type="SAM" id="Coils"/>
    </source>
</evidence>
<comment type="caution">
    <text evidence="3">The sequence shown here is derived from an EMBL/GenBank/DDBJ whole genome shotgun (WGS) entry which is preliminary data.</text>
</comment>
<evidence type="ECO:0000313" key="4">
    <source>
        <dbReference type="Proteomes" id="UP000029444"/>
    </source>
</evidence>
<evidence type="ECO:0000256" key="2">
    <source>
        <dbReference type="SAM" id="MobiDB-lite"/>
    </source>
</evidence>
<evidence type="ECO:0000313" key="3">
    <source>
        <dbReference type="EMBL" id="KGD63168.1"/>
    </source>
</evidence>
<feature type="region of interest" description="Disordered" evidence="2">
    <location>
        <begin position="97"/>
        <end position="117"/>
    </location>
</feature>
<keyword evidence="4" id="KW-1185">Reference proteome</keyword>
<dbReference type="EMBL" id="ARXV01000021">
    <property type="protein sequence ID" value="KGD63168.1"/>
    <property type="molecule type" value="Genomic_DNA"/>
</dbReference>
<proteinExistence type="predicted"/>
<dbReference type="Proteomes" id="UP000029444">
    <property type="component" value="Unassembled WGS sequence"/>
</dbReference>
<gene>
    <name evidence="3" type="ORF">Y5S_03547</name>
</gene>
<dbReference type="RefSeq" id="WP_035234992.1">
    <property type="nucleotide sequence ID" value="NZ_ARXV01000021.1"/>
</dbReference>
<dbReference type="eggNOG" id="ENOG5033EQ6">
    <property type="taxonomic scope" value="Bacteria"/>
</dbReference>